<evidence type="ECO:0000313" key="2">
    <source>
        <dbReference type="Proteomes" id="UP000323876"/>
    </source>
</evidence>
<reference evidence="1 2" key="1">
    <citation type="submission" date="2019-09" db="EMBL/GenBank/DDBJ databases">
        <authorList>
            <person name="Wang X."/>
        </authorList>
    </citation>
    <scope>NUCLEOTIDE SEQUENCE [LARGE SCALE GENOMIC DNA]</scope>
    <source>
        <strain evidence="1 2">CICC 11023</strain>
    </source>
</reference>
<name>A0A5N0EE90_9NOCA</name>
<protein>
    <submittedName>
        <fullName evidence="1">Uncharacterized protein</fullName>
    </submittedName>
</protein>
<sequence length="240" mass="26138">MGTVTARIDTNEWVRAAALDNAAWCAAVCRSHGLTGDFDATAWANARRTPPLYPDAVTLSPQTTADQLLGRIDRTAPGASVKDSFACLDLSAAGFRVLFEAQWIYRPADLPPPASSRRWTSIDDPATLTEWASAWSRDPLLRKIFRPELLADDSVAVLGRRDDDRFTAGAVAHRSRNVVGVTNLFYDGIEAAEAWAGCLRAVHQLWPGLSIVGYERDADLTAAIHHGYTPVGPLRVWVAA</sequence>
<accession>A0A5N0EE90</accession>
<evidence type="ECO:0000313" key="1">
    <source>
        <dbReference type="EMBL" id="KAA8887236.1"/>
    </source>
</evidence>
<dbReference type="RefSeq" id="WP_150403566.1">
    <property type="nucleotide sequence ID" value="NZ_VXLC01000008.1"/>
</dbReference>
<dbReference type="EMBL" id="VXLC01000008">
    <property type="protein sequence ID" value="KAA8887236.1"/>
    <property type="molecule type" value="Genomic_DNA"/>
</dbReference>
<gene>
    <name evidence="1" type="ORF">F3087_20270</name>
</gene>
<comment type="caution">
    <text evidence="1">The sequence shown here is derived from an EMBL/GenBank/DDBJ whole genome shotgun (WGS) entry which is preliminary data.</text>
</comment>
<proteinExistence type="predicted"/>
<dbReference type="AlphaFoldDB" id="A0A5N0EE90"/>
<dbReference type="Proteomes" id="UP000323876">
    <property type="component" value="Unassembled WGS sequence"/>
</dbReference>
<dbReference type="OrthoDB" id="153065at2"/>
<keyword evidence="2" id="KW-1185">Reference proteome</keyword>
<organism evidence="1 2">
    <name type="scientific">Nocardia colli</name>
    <dbReference type="NCBI Taxonomy" id="2545717"/>
    <lineage>
        <taxon>Bacteria</taxon>
        <taxon>Bacillati</taxon>
        <taxon>Actinomycetota</taxon>
        <taxon>Actinomycetes</taxon>
        <taxon>Mycobacteriales</taxon>
        <taxon>Nocardiaceae</taxon>
        <taxon>Nocardia</taxon>
    </lineage>
</organism>